<protein>
    <submittedName>
        <fullName evidence="1">Uncharacterized protein</fullName>
    </submittedName>
</protein>
<dbReference type="EMBL" id="JASNRB020000013">
    <property type="protein sequence ID" value="MFJ1470052.1"/>
    <property type="molecule type" value="Genomic_DNA"/>
</dbReference>
<dbReference type="Proteomes" id="UP001168096">
    <property type="component" value="Unassembled WGS sequence"/>
</dbReference>
<evidence type="ECO:0000313" key="2">
    <source>
        <dbReference type="Proteomes" id="UP001168096"/>
    </source>
</evidence>
<comment type="caution">
    <text evidence="1">The sequence shown here is derived from an EMBL/GenBank/DDBJ whole genome shotgun (WGS) entry which is preliminary data.</text>
</comment>
<evidence type="ECO:0000313" key="1">
    <source>
        <dbReference type="EMBL" id="MFJ1470052.1"/>
    </source>
</evidence>
<name>A0ACC7MDT9_9BURK</name>
<accession>A0ACC7MDT9</accession>
<proteinExistence type="predicted"/>
<gene>
    <name evidence="1" type="ORF">QPK29_020255</name>
</gene>
<sequence>MSFWDSQRQMDTAGLVDNMVQIGSHMRESRENAKAEKEYREGYAKALDEAKRTGNMPEQYQQSVAIDHMGRQIGVKVVALRELGKLNPQHPLVASPVVRQNIATQTVKNYSKAGRPLNPDYNQFAPDDGQAQRIYEFTLKP</sequence>
<organism evidence="1 2">
    <name type="scientific">Massilia orientalis</name>
    <dbReference type="NCBI Taxonomy" id="3050128"/>
    <lineage>
        <taxon>Bacteria</taxon>
        <taxon>Pseudomonadati</taxon>
        <taxon>Pseudomonadota</taxon>
        <taxon>Betaproteobacteria</taxon>
        <taxon>Burkholderiales</taxon>
        <taxon>Oxalobacteraceae</taxon>
        <taxon>Telluria group</taxon>
        <taxon>Massilia</taxon>
    </lineage>
</organism>
<keyword evidence="2" id="KW-1185">Reference proteome</keyword>
<reference evidence="1" key="1">
    <citation type="submission" date="2024-11" db="EMBL/GenBank/DDBJ databases">
        <title>Description of Massilia orientalis sp. nov., isolated from rhizosphere soil of Ageratina adenophora.</title>
        <authorList>
            <person name="Wang Y."/>
        </authorList>
    </citation>
    <scope>NUCLEOTIDE SEQUENCE</scope>
    <source>
        <strain evidence="1">YIM B02787</strain>
    </source>
</reference>